<evidence type="ECO:0000313" key="5">
    <source>
        <dbReference type="EMBL" id="HGF33799.1"/>
    </source>
</evidence>
<dbReference type="InterPro" id="IPR011611">
    <property type="entry name" value="PfkB_dom"/>
</dbReference>
<dbReference type="EMBL" id="DTMF01000139">
    <property type="protein sequence ID" value="HGF33799.1"/>
    <property type="molecule type" value="Genomic_DNA"/>
</dbReference>
<evidence type="ECO:0000256" key="2">
    <source>
        <dbReference type="ARBA" id="ARBA00022679"/>
    </source>
</evidence>
<feature type="domain" description="Carbohydrate kinase PfkB" evidence="4">
    <location>
        <begin position="64"/>
        <end position="305"/>
    </location>
</feature>
<reference evidence="5" key="1">
    <citation type="journal article" date="2020" name="mSystems">
        <title>Genome- and Community-Level Interaction Insights into Carbon Utilization and Element Cycling Functions of Hydrothermarchaeota in Hydrothermal Sediment.</title>
        <authorList>
            <person name="Zhou Z."/>
            <person name="Liu Y."/>
            <person name="Xu W."/>
            <person name="Pan J."/>
            <person name="Luo Z.H."/>
            <person name="Li M."/>
        </authorList>
    </citation>
    <scope>NUCLEOTIDE SEQUENCE [LARGE SCALE GENOMIC DNA]</scope>
    <source>
        <strain evidence="5">SpSt-897</strain>
    </source>
</reference>
<proteinExistence type="inferred from homology"/>
<keyword evidence="2" id="KW-0808">Transferase</keyword>
<evidence type="ECO:0000256" key="3">
    <source>
        <dbReference type="ARBA" id="ARBA00022777"/>
    </source>
</evidence>
<gene>
    <name evidence="5" type="ORF">ENW96_05335</name>
</gene>
<dbReference type="PANTHER" id="PTHR43085:SF57">
    <property type="entry name" value="CARBOHYDRATE KINASE PFKB DOMAIN-CONTAINING PROTEIN"/>
    <property type="match status" value="1"/>
</dbReference>
<dbReference type="SUPFAM" id="SSF53613">
    <property type="entry name" value="Ribokinase-like"/>
    <property type="match status" value="1"/>
</dbReference>
<dbReference type="GO" id="GO:0016301">
    <property type="term" value="F:kinase activity"/>
    <property type="evidence" value="ECO:0007669"/>
    <property type="project" value="UniProtKB-KW"/>
</dbReference>
<dbReference type="PANTHER" id="PTHR43085">
    <property type="entry name" value="HEXOKINASE FAMILY MEMBER"/>
    <property type="match status" value="1"/>
</dbReference>
<accession>A0A7C3V706</accession>
<dbReference type="Gene3D" id="3.40.1190.20">
    <property type="match status" value="1"/>
</dbReference>
<comment type="similarity">
    <text evidence="1">Belongs to the carbohydrate kinase PfkB family.</text>
</comment>
<evidence type="ECO:0000256" key="1">
    <source>
        <dbReference type="ARBA" id="ARBA00010688"/>
    </source>
</evidence>
<evidence type="ECO:0000259" key="4">
    <source>
        <dbReference type="Pfam" id="PF00294"/>
    </source>
</evidence>
<comment type="caution">
    <text evidence="5">The sequence shown here is derived from an EMBL/GenBank/DDBJ whole genome shotgun (WGS) entry which is preliminary data.</text>
</comment>
<dbReference type="InterPro" id="IPR029056">
    <property type="entry name" value="Ribokinase-like"/>
</dbReference>
<dbReference type="Pfam" id="PF00294">
    <property type="entry name" value="PfkB"/>
    <property type="match status" value="1"/>
</dbReference>
<dbReference type="InterPro" id="IPR050306">
    <property type="entry name" value="PfkB_Carbo_kinase"/>
</dbReference>
<organism evidence="5">
    <name type="scientific">Desulfobacca acetoxidans</name>
    <dbReference type="NCBI Taxonomy" id="60893"/>
    <lineage>
        <taxon>Bacteria</taxon>
        <taxon>Pseudomonadati</taxon>
        <taxon>Thermodesulfobacteriota</taxon>
        <taxon>Desulfobaccia</taxon>
        <taxon>Desulfobaccales</taxon>
        <taxon>Desulfobaccaceae</taxon>
        <taxon>Desulfobacca</taxon>
    </lineage>
</organism>
<dbReference type="AlphaFoldDB" id="A0A7C3V706"/>
<protein>
    <submittedName>
        <fullName evidence="5">Carbohydrate kinase family protein</fullName>
    </submittedName>
</protein>
<name>A0A7C3V706_9BACT</name>
<keyword evidence="3 5" id="KW-0418">Kinase</keyword>
<sequence>MSRYIVCLGAINLNLLYKVHDLNGFLAAWNTGLVRGGEEAVSPDGEKRLLELLPRFSDPLGRFGGGPAANAAYALARLDIPVVLVGRVGADEEGAFLKASLSGVNLDYLVTQGQSGRAYILLDSEGDRTILVAPHTNDRLKEQDIPLEVLAGSAFVHVSCAGADSQEAERRILLRLAGSARVCFHPGGLWARRGREALADILDQTETLLVTEKEWQMLGGDLKRHPDWAPPVVLVNLGGARGSRMLTPVRYLDFPPYVPNRVVDTVGASEVFAAGYIAGLFQGLNLPQAVRLASSLAAYALEGSGREQYPDRRVMEAVVASLR</sequence>